<sequence>MTSGNGSGGVRWTRVATAAELMEAVRDEVPAIDVDGTLRGMPMLTLAPGVRLRGGTLVFGARGLRLTRDNTLEDVTVHCPDHEIAIGNTGGTGAGGLGTLTLRRVRTRGQVLLLAADEVRSGHIAVEGLTVEAADVRGRAARPHGFGVDALQGAFTLWNLQADPAAVITAELLDIAAGSAAEPVRGSGVFVGGHGDWAGIGDGGTVRVGLLRTGEIHTDGGIAAGTPDLISGGVFVISGARVEKVHTAGPVTTYGQNDMVLDNWGQVIDWEATAAVTSEGPSGIGFVNFGEIDRLDVRAPLTTHGVGARGFNVYEGTLRHAAFDSITTTGDGAVGVQVSKELPVLDIRGDLVTAGGIGSSLVRGVQLDLAATALSVKPGGRIGTVKVGGRIAGRGDGVVTVDVDGALDSLTAGGGISAAGRGADAVHLSGAADGRLDLSGVSITAADGRAVVRAGS</sequence>
<organism evidence="1 2">
    <name type="scientific">Streptomyces qinzhouensis</name>
    <dbReference type="NCBI Taxonomy" id="2599401"/>
    <lineage>
        <taxon>Bacteria</taxon>
        <taxon>Bacillati</taxon>
        <taxon>Actinomycetota</taxon>
        <taxon>Actinomycetes</taxon>
        <taxon>Kitasatosporales</taxon>
        <taxon>Streptomycetaceae</taxon>
        <taxon>Streptomyces</taxon>
    </lineage>
</organism>
<name>A0A5B8IG66_9ACTN</name>
<reference evidence="1 2" key="1">
    <citation type="submission" date="2019-07" db="EMBL/GenBank/DDBJ databases">
        <authorList>
            <person name="Zhu P."/>
        </authorList>
    </citation>
    <scope>NUCLEOTIDE SEQUENCE [LARGE SCALE GENOMIC DNA]</scope>
    <source>
        <strain evidence="1 2">SSL-25</strain>
    </source>
</reference>
<dbReference type="AlphaFoldDB" id="A0A5B8IG66"/>
<evidence type="ECO:0000313" key="1">
    <source>
        <dbReference type="EMBL" id="QDY77558.1"/>
    </source>
</evidence>
<keyword evidence="2" id="KW-1185">Reference proteome</keyword>
<protein>
    <recommendedName>
        <fullName evidence="3">Right-handed parallel beta-helix repeat-containing protein</fullName>
    </recommendedName>
</protein>
<evidence type="ECO:0008006" key="3">
    <source>
        <dbReference type="Google" id="ProtNLM"/>
    </source>
</evidence>
<gene>
    <name evidence="1" type="ORF">FQU76_14650</name>
</gene>
<accession>A0A5B8IG66</accession>
<proteinExistence type="predicted"/>
<dbReference type="OrthoDB" id="3661445at2"/>
<dbReference type="KEGG" id="sqz:FQU76_14650"/>
<dbReference type="EMBL" id="CP042266">
    <property type="protein sequence ID" value="QDY77558.1"/>
    <property type="molecule type" value="Genomic_DNA"/>
</dbReference>
<dbReference type="RefSeq" id="WP_146480895.1">
    <property type="nucleotide sequence ID" value="NZ_CP042266.1"/>
</dbReference>
<dbReference type="Proteomes" id="UP000320580">
    <property type="component" value="Chromosome"/>
</dbReference>
<evidence type="ECO:0000313" key="2">
    <source>
        <dbReference type="Proteomes" id="UP000320580"/>
    </source>
</evidence>